<proteinExistence type="predicted"/>
<dbReference type="InterPro" id="IPR046904">
    <property type="entry name" value="ABC-3C_MC2"/>
</dbReference>
<dbReference type="AlphaFoldDB" id="A0A162L2U6"/>
<evidence type="ECO:0000313" key="2">
    <source>
        <dbReference type="Proteomes" id="UP000077407"/>
    </source>
</evidence>
<reference evidence="1 2" key="1">
    <citation type="journal article" date="2015" name="Biotechnol. Bioeng.">
        <title>Genome sequence and phenotypic characterization of Caulobacter segnis.</title>
        <authorList>
            <person name="Patel S."/>
            <person name="Fletcher B."/>
            <person name="Scott D.C."/>
            <person name="Ely B."/>
        </authorList>
    </citation>
    <scope>NUCLEOTIDE SEQUENCE [LARGE SCALE GENOMIC DNA]</scope>
    <source>
        <strain evidence="1 2">ERI-2</strain>
    </source>
</reference>
<organism evidence="1 2">
    <name type="scientific">Clostridium ljungdahlii</name>
    <dbReference type="NCBI Taxonomy" id="1538"/>
    <lineage>
        <taxon>Bacteria</taxon>
        <taxon>Bacillati</taxon>
        <taxon>Bacillota</taxon>
        <taxon>Clostridia</taxon>
        <taxon>Eubacteriales</taxon>
        <taxon>Clostridiaceae</taxon>
        <taxon>Clostridium</taxon>
    </lineage>
</organism>
<dbReference type="Pfam" id="PF20288">
    <property type="entry name" value="MC2"/>
    <property type="match status" value="1"/>
</dbReference>
<dbReference type="EMBL" id="LITT01000019">
    <property type="protein sequence ID" value="OAA87776.1"/>
    <property type="molecule type" value="Genomic_DNA"/>
</dbReference>
<dbReference type="PATRIC" id="fig|1538.10.peg.2335"/>
<evidence type="ECO:0000313" key="1">
    <source>
        <dbReference type="EMBL" id="OAA87776.1"/>
    </source>
</evidence>
<sequence>MILDNQNNSLISNIIMDSIRILILISKFEVKKTFKLTMDKIMLYDYYMKFPNTMINTNNLNVNIKYDFYEYYSFYHWKPIVSEYNKVLRYLISKGFIECNFDKKVSYYMITNMGNEFLGKLSSMYKESLEVLSDFVKNNISKKSDSEVENEILMKTGIINRFGGEEYGKTV</sequence>
<dbReference type="Gene3D" id="1.10.10.10">
    <property type="entry name" value="Winged helix-like DNA-binding domain superfamily/Winged helix DNA-binding domain"/>
    <property type="match status" value="1"/>
</dbReference>
<comment type="caution">
    <text evidence="1">The sequence shown here is derived from an EMBL/GenBank/DDBJ whole genome shotgun (WGS) entry which is preliminary data.</text>
</comment>
<protein>
    <submittedName>
        <fullName evidence="1">Uncharacterized protein</fullName>
    </submittedName>
</protein>
<name>A0A162L2U6_9CLOT</name>
<accession>A0A162L2U6</accession>
<dbReference type="InterPro" id="IPR036388">
    <property type="entry name" value="WH-like_DNA-bd_sf"/>
</dbReference>
<dbReference type="Proteomes" id="UP000077407">
    <property type="component" value="Unassembled WGS sequence"/>
</dbReference>
<gene>
    <name evidence="1" type="ORF">WY13_01891</name>
</gene>